<dbReference type="InterPro" id="IPR000073">
    <property type="entry name" value="AB_hydrolase_1"/>
</dbReference>
<dbReference type="Gene3D" id="3.40.50.1820">
    <property type="entry name" value="alpha/beta hydrolase"/>
    <property type="match status" value="1"/>
</dbReference>
<evidence type="ECO:0000313" key="2">
    <source>
        <dbReference type="EMBL" id="GIE15339.1"/>
    </source>
</evidence>
<dbReference type="SUPFAM" id="SSF53474">
    <property type="entry name" value="alpha/beta-Hydrolases"/>
    <property type="match status" value="1"/>
</dbReference>
<dbReference type="PRINTS" id="PR00111">
    <property type="entry name" value="ABHYDROLASE"/>
</dbReference>
<dbReference type="Proteomes" id="UP000598174">
    <property type="component" value="Unassembled WGS sequence"/>
</dbReference>
<keyword evidence="2" id="KW-0378">Hydrolase</keyword>
<dbReference type="PANTHER" id="PTHR43433:SF5">
    <property type="entry name" value="AB HYDROLASE-1 DOMAIN-CONTAINING PROTEIN"/>
    <property type="match status" value="1"/>
</dbReference>
<organism evidence="2 3">
    <name type="scientific">Paractinoplanes ferrugineus</name>
    <dbReference type="NCBI Taxonomy" id="113564"/>
    <lineage>
        <taxon>Bacteria</taxon>
        <taxon>Bacillati</taxon>
        <taxon>Actinomycetota</taxon>
        <taxon>Actinomycetes</taxon>
        <taxon>Micromonosporales</taxon>
        <taxon>Micromonosporaceae</taxon>
        <taxon>Paractinoplanes</taxon>
    </lineage>
</organism>
<dbReference type="AlphaFoldDB" id="A0A919J9V0"/>
<dbReference type="InterPro" id="IPR050471">
    <property type="entry name" value="AB_hydrolase"/>
</dbReference>
<dbReference type="PANTHER" id="PTHR43433">
    <property type="entry name" value="HYDROLASE, ALPHA/BETA FOLD FAMILY PROTEIN"/>
    <property type="match status" value="1"/>
</dbReference>
<sequence>MVTETDVRAADGRTLHTYSRGAGDLVVMWHHGTPNIGSPPAPLFAAADHLGIRFIGYDRPGYGGSTPHQGRDVASAAADAAAVADALGVGRFAVMSHSGGGPCALACASLLPDRVTAAAVVSSPAPFDAAGLDWFGGMGPAGEATLRAAAAGREAKEAHEKAAGDTAPDFQPADWAALDGEWGWFGSVVGPAMAAGPGPLIDDDLSYVNPWGFDPATITARALLVHGTADLVVPAAHGSWLAARIPGSALRPAEGEGHISVLPATAVAALEWIRG</sequence>
<keyword evidence="3" id="KW-1185">Reference proteome</keyword>
<dbReference type="RefSeq" id="WP_239118446.1">
    <property type="nucleotide sequence ID" value="NZ_BAAABP010000006.1"/>
</dbReference>
<evidence type="ECO:0000313" key="3">
    <source>
        <dbReference type="Proteomes" id="UP000598174"/>
    </source>
</evidence>
<comment type="caution">
    <text evidence="2">The sequence shown here is derived from an EMBL/GenBank/DDBJ whole genome shotgun (WGS) entry which is preliminary data.</text>
</comment>
<reference evidence="2" key="1">
    <citation type="submission" date="2021-01" db="EMBL/GenBank/DDBJ databases">
        <title>Whole genome shotgun sequence of Actinoplanes ferrugineus NBRC 15555.</title>
        <authorList>
            <person name="Komaki H."/>
            <person name="Tamura T."/>
        </authorList>
    </citation>
    <scope>NUCLEOTIDE SEQUENCE</scope>
    <source>
        <strain evidence="2">NBRC 15555</strain>
    </source>
</reference>
<proteinExistence type="predicted"/>
<dbReference type="InterPro" id="IPR029058">
    <property type="entry name" value="AB_hydrolase_fold"/>
</dbReference>
<name>A0A919J9V0_9ACTN</name>
<dbReference type="GO" id="GO:0016787">
    <property type="term" value="F:hydrolase activity"/>
    <property type="evidence" value="ECO:0007669"/>
    <property type="project" value="UniProtKB-KW"/>
</dbReference>
<protein>
    <submittedName>
        <fullName evidence="2">Alpha/beta hydrolase</fullName>
    </submittedName>
</protein>
<evidence type="ECO:0000259" key="1">
    <source>
        <dbReference type="Pfam" id="PF00561"/>
    </source>
</evidence>
<accession>A0A919J9V0</accession>
<dbReference type="Pfam" id="PF00561">
    <property type="entry name" value="Abhydrolase_1"/>
    <property type="match status" value="1"/>
</dbReference>
<dbReference type="EMBL" id="BOMM01000065">
    <property type="protein sequence ID" value="GIE15339.1"/>
    <property type="molecule type" value="Genomic_DNA"/>
</dbReference>
<feature type="domain" description="AB hydrolase-1" evidence="1">
    <location>
        <begin position="27"/>
        <end position="261"/>
    </location>
</feature>
<gene>
    <name evidence="2" type="ORF">Afe05nite_71790</name>
</gene>